<evidence type="ECO:0000313" key="2">
    <source>
        <dbReference type="Proteomes" id="UP000663505"/>
    </source>
</evidence>
<accession>A0A9X7W3Y0</accession>
<dbReference type="EMBL" id="CP071182">
    <property type="protein sequence ID" value="QSO48968.1"/>
    <property type="molecule type" value="Genomic_DNA"/>
</dbReference>
<reference evidence="1 2" key="1">
    <citation type="submission" date="2021-02" db="EMBL/GenBank/DDBJ databases">
        <title>Alicyclobacillus curvatus sp. nov. and Alicyclobacillus mengziensis sp. nov., two acidophilic bacteria isolated from acid mine drainage.</title>
        <authorList>
            <person name="Huang Y."/>
        </authorList>
    </citation>
    <scope>NUCLEOTIDE SEQUENCE [LARGE SCALE GENOMIC DNA]</scope>
    <source>
        <strain evidence="1 2">S30H14</strain>
    </source>
</reference>
<dbReference type="Proteomes" id="UP000663505">
    <property type="component" value="Chromosome"/>
</dbReference>
<dbReference type="Pfam" id="PF08830">
    <property type="entry name" value="DUF1806"/>
    <property type="match status" value="1"/>
</dbReference>
<dbReference type="InterPro" id="IPR036492">
    <property type="entry name" value="YojF_sf"/>
</dbReference>
<gene>
    <name evidence="1" type="ORF">JZ786_08565</name>
</gene>
<dbReference type="AlphaFoldDB" id="A0A9X7W3Y0"/>
<keyword evidence="2" id="KW-1185">Reference proteome</keyword>
<evidence type="ECO:0000313" key="1">
    <source>
        <dbReference type="EMBL" id="QSO48968.1"/>
    </source>
</evidence>
<sequence length="129" mass="13999">MLDSVSCDREGDNVGPIDKLAVQTAIEKFVGQDVYLHLETTNGAYAAHRGDNSMAVCAYIRNGKIRFERGSIQGDGPYRVGLKMDGGWTYAEGLTDWEIDGEGRLLLAGNDSEGRLAVALELSTTPFPM</sequence>
<dbReference type="Gene3D" id="2.70.180.10">
    <property type="entry name" value="Hypothetical protein YojF"/>
    <property type="match status" value="1"/>
</dbReference>
<dbReference type="SUPFAM" id="SSF89442">
    <property type="entry name" value="Hypothetical protein YojF"/>
    <property type="match status" value="1"/>
</dbReference>
<organism evidence="1 2">
    <name type="scientific">Alicyclobacillus mengziensis</name>
    <dbReference type="NCBI Taxonomy" id="2931921"/>
    <lineage>
        <taxon>Bacteria</taxon>
        <taxon>Bacillati</taxon>
        <taxon>Bacillota</taxon>
        <taxon>Bacilli</taxon>
        <taxon>Bacillales</taxon>
        <taxon>Alicyclobacillaceae</taxon>
        <taxon>Alicyclobacillus</taxon>
    </lineage>
</organism>
<protein>
    <submittedName>
        <fullName evidence="1">YojF family protein</fullName>
    </submittedName>
</protein>
<dbReference type="KEGG" id="afx:JZ786_08565"/>
<name>A0A9X7W3Y0_9BACL</name>
<dbReference type="InterPro" id="IPR014934">
    <property type="entry name" value="DUF1806"/>
</dbReference>
<proteinExistence type="predicted"/>